<evidence type="ECO:0000313" key="2">
    <source>
        <dbReference type="EMBL" id="XBH01169.1"/>
    </source>
</evidence>
<feature type="transmembrane region" description="Helical" evidence="1">
    <location>
        <begin position="69"/>
        <end position="86"/>
    </location>
</feature>
<dbReference type="AlphaFoldDB" id="A0AAU7C7I1"/>
<dbReference type="EMBL" id="CP155447">
    <property type="protein sequence ID" value="XBH01169.1"/>
    <property type="molecule type" value="Genomic_DNA"/>
</dbReference>
<reference evidence="2" key="1">
    <citation type="submission" date="2024-05" db="EMBL/GenBank/DDBJ databases">
        <title>Planctomycetes of the genus Singulisphaera possess chitinolytic capabilities.</title>
        <authorList>
            <person name="Ivanova A."/>
        </authorList>
    </citation>
    <scope>NUCLEOTIDE SEQUENCE</scope>
    <source>
        <strain evidence="2">Ch08T</strain>
    </source>
</reference>
<keyword evidence="1" id="KW-0472">Membrane</keyword>
<keyword evidence="1" id="KW-0812">Transmembrane</keyword>
<gene>
    <name evidence="2" type="ORF">V5E97_22755</name>
</gene>
<protein>
    <submittedName>
        <fullName evidence="2">Uncharacterized protein</fullName>
    </submittedName>
</protein>
<organism evidence="2">
    <name type="scientific">Singulisphaera sp. Ch08</name>
    <dbReference type="NCBI Taxonomy" id="3120278"/>
    <lineage>
        <taxon>Bacteria</taxon>
        <taxon>Pseudomonadati</taxon>
        <taxon>Planctomycetota</taxon>
        <taxon>Planctomycetia</taxon>
        <taxon>Isosphaerales</taxon>
        <taxon>Isosphaeraceae</taxon>
        <taxon>Singulisphaera</taxon>
    </lineage>
</organism>
<feature type="transmembrane region" description="Helical" evidence="1">
    <location>
        <begin position="42"/>
        <end position="63"/>
    </location>
</feature>
<accession>A0AAU7C7I1</accession>
<proteinExistence type="predicted"/>
<evidence type="ECO:0000256" key="1">
    <source>
        <dbReference type="SAM" id="Phobius"/>
    </source>
</evidence>
<feature type="transmembrane region" description="Helical" evidence="1">
    <location>
        <begin position="6"/>
        <end position="30"/>
    </location>
</feature>
<name>A0AAU7C7I1_9BACT</name>
<dbReference type="RefSeq" id="WP_406693860.1">
    <property type="nucleotide sequence ID" value="NZ_CP155447.1"/>
</dbReference>
<keyword evidence="1" id="KW-1133">Transmembrane helix</keyword>
<sequence length="101" mass="11193">MDPRTVGLIGGVGGTVIGVLGGVVGTYFSIRNAAGPRERAFMIRMSALVWIAVTAFLAALWLTPQLYRPLLWLPYALLLPLGIRVGNRRQERIRREEMPCD</sequence>